<evidence type="ECO:0000256" key="4">
    <source>
        <dbReference type="ARBA" id="ARBA00021581"/>
    </source>
</evidence>
<proteinExistence type="inferred from homology"/>
<dbReference type="GO" id="GO:0005886">
    <property type="term" value="C:plasma membrane"/>
    <property type="evidence" value="ECO:0007669"/>
    <property type="project" value="UniProtKB-SubCell"/>
</dbReference>
<gene>
    <name evidence="13" type="ORF">METZ01_LOCUS428393</name>
</gene>
<evidence type="ECO:0000256" key="11">
    <source>
        <dbReference type="ARBA" id="ARBA00047594"/>
    </source>
</evidence>
<comment type="similarity">
    <text evidence="2">Belongs to the UppP family.</text>
</comment>
<sequence length="126" mass="14130">MELIQIIILGIIQGLTEFLPVSSSGHLILTPLVLNFKDQGLALDAILHLGTLMAILIFFKKDLLEIFLGLFDKRRDTHRVAWCIVAASLPAGLIGLFFADWIESSLRNPTFVAVNLLFWSLIFYMA</sequence>
<protein>
    <recommendedName>
        <fullName evidence="4">Undecaprenyl-diphosphatase</fullName>
        <ecNumber evidence="3">3.6.1.27</ecNumber>
    </recommendedName>
    <alternativeName>
        <fullName evidence="10">Undecaprenyl pyrophosphate phosphatase</fullName>
    </alternativeName>
</protein>
<keyword evidence="5" id="KW-1003">Cell membrane</keyword>
<evidence type="ECO:0000256" key="9">
    <source>
        <dbReference type="ARBA" id="ARBA00023136"/>
    </source>
</evidence>
<keyword evidence="9 12" id="KW-0472">Membrane</keyword>
<feature type="transmembrane region" description="Helical" evidence="12">
    <location>
        <begin position="80"/>
        <end position="102"/>
    </location>
</feature>
<dbReference type="InterPro" id="IPR003824">
    <property type="entry name" value="UppP"/>
</dbReference>
<evidence type="ECO:0000256" key="8">
    <source>
        <dbReference type="ARBA" id="ARBA00022989"/>
    </source>
</evidence>
<evidence type="ECO:0000256" key="10">
    <source>
        <dbReference type="ARBA" id="ARBA00032707"/>
    </source>
</evidence>
<dbReference type="AlphaFoldDB" id="A0A382XXK5"/>
<dbReference type="EC" id="3.6.1.27" evidence="3"/>
<evidence type="ECO:0000256" key="1">
    <source>
        <dbReference type="ARBA" id="ARBA00004651"/>
    </source>
</evidence>
<dbReference type="PANTHER" id="PTHR30622">
    <property type="entry name" value="UNDECAPRENYL-DIPHOSPHATASE"/>
    <property type="match status" value="1"/>
</dbReference>
<dbReference type="PANTHER" id="PTHR30622:SF2">
    <property type="entry name" value="UNDECAPRENYL-DIPHOSPHATASE"/>
    <property type="match status" value="1"/>
</dbReference>
<evidence type="ECO:0000256" key="7">
    <source>
        <dbReference type="ARBA" id="ARBA00022801"/>
    </source>
</evidence>
<dbReference type="GO" id="GO:0050380">
    <property type="term" value="F:undecaprenyl-diphosphatase activity"/>
    <property type="evidence" value="ECO:0007669"/>
    <property type="project" value="UniProtKB-EC"/>
</dbReference>
<feature type="transmembrane region" description="Helical" evidence="12">
    <location>
        <begin position="7"/>
        <end position="29"/>
    </location>
</feature>
<evidence type="ECO:0000256" key="6">
    <source>
        <dbReference type="ARBA" id="ARBA00022692"/>
    </source>
</evidence>
<evidence type="ECO:0000313" key="13">
    <source>
        <dbReference type="EMBL" id="SVD75539.1"/>
    </source>
</evidence>
<keyword evidence="6 12" id="KW-0812">Transmembrane</keyword>
<reference evidence="13" key="1">
    <citation type="submission" date="2018-05" db="EMBL/GenBank/DDBJ databases">
        <authorList>
            <person name="Lanie J.A."/>
            <person name="Ng W.-L."/>
            <person name="Kazmierczak K.M."/>
            <person name="Andrzejewski T.M."/>
            <person name="Davidsen T.M."/>
            <person name="Wayne K.J."/>
            <person name="Tettelin H."/>
            <person name="Glass J.I."/>
            <person name="Rusch D."/>
            <person name="Podicherti R."/>
            <person name="Tsui H.-C.T."/>
            <person name="Winkler M.E."/>
        </authorList>
    </citation>
    <scope>NUCLEOTIDE SEQUENCE</scope>
</reference>
<evidence type="ECO:0000256" key="5">
    <source>
        <dbReference type="ARBA" id="ARBA00022475"/>
    </source>
</evidence>
<dbReference type="EMBL" id="UINC01171141">
    <property type="protein sequence ID" value="SVD75539.1"/>
    <property type="molecule type" value="Genomic_DNA"/>
</dbReference>
<comment type="catalytic activity">
    <reaction evidence="11">
        <text>di-trans,octa-cis-undecaprenyl diphosphate + H2O = di-trans,octa-cis-undecaprenyl phosphate + phosphate + H(+)</text>
        <dbReference type="Rhea" id="RHEA:28094"/>
        <dbReference type="ChEBI" id="CHEBI:15377"/>
        <dbReference type="ChEBI" id="CHEBI:15378"/>
        <dbReference type="ChEBI" id="CHEBI:43474"/>
        <dbReference type="ChEBI" id="CHEBI:58405"/>
        <dbReference type="ChEBI" id="CHEBI:60392"/>
        <dbReference type="EC" id="3.6.1.27"/>
    </reaction>
</comment>
<evidence type="ECO:0000256" key="2">
    <source>
        <dbReference type="ARBA" id="ARBA00010621"/>
    </source>
</evidence>
<feature type="non-terminal residue" evidence="13">
    <location>
        <position position="126"/>
    </location>
</feature>
<feature type="transmembrane region" description="Helical" evidence="12">
    <location>
        <begin position="41"/>
        <end position="59"/>
    </location>
</feature>
<keyword evidence="7" id="KW-0378">Hydrolase</keyword>
<comment type="subcellular location">
    <subcellularLocation>
        <location evidence="1">Cell membrane</location>
        <topology evidence="1">Multi-pass membrane protein</topology>
    </subcellularLocation>
</comment>
<keyword evidence="8 12" id="KW-1133">Transmembrane helix</keyword>
<name>A0A382XXK5_9ZZZZ</name>
<evidence type="ECO:0000256" key="3">
    <source>
        <dbReference type="ARBA" id="ARBA00012374"/>
    </source>
</evidence>
<dbReference type="Pfam" id="PF02673">
    <property type="entry name" value="BacA"/>
    <property type="match status" value="1"/>
</dbReference>
<organism evidence="13">
    <name type="scientific">marine metagenome</name>
    <dbReference type="NCBI Taxonomy" id="408172"/>
    <lineage>
        <taxon>unclassified sequences</taxon>
        <taxon>metagenomes</taxon>
        <taxon>ecological metagenomes</taxon>
    </lineage>
</organism>
<accession>A0A382XXK5</accession>
<evidence type="ECO:0000256" key="12">
    <source>
        <dbReference type="SAM" id="Phobius"/>
    </source>
</evidence>